<dbReference type="GO" id="GO:0003964">
    <property type="term" value="F:RNA-directed DNA polymerase activity"/>
    <property type="evidence" value="ECO:0007669"/>
    <property type="project" value="UniProtKB-KW"/>
</dbReference>
<accession>A0A5B6ULM3</accession>
<dbReference type="PANTHER" id="PTHR33116:SF86">
    <property type="entry name" value="REVERSE TRANSCRIPTASE DOMAIN-CONTAINING PROTEIN"/>
    <property type="match status" value="1"/>
</dbReference>
<keyword evidence="3" id="KW-0808">Transferase</keyword>
<keyword evidence="3" id="KW-0695">RNA-directed DNA polymerase</keyword>
<feature type="coiled-coil region" evidence="1">
    <location>
        <begin position="244"/>
        <end position="271"/>
    </location>
</feature>
<dbReference type="Gene3D" id="3.60.10.10">
    <property type="entry name" value="Endonuclease/exonuclease/phosphatase"/>
    <property type="match status" value="1"/>
</dbReference>
<gene>
    <name evidence="3" type="ORF">EPI10_003794</name>
</gene>
<dbReference type="PROSITE" id="PS50878">
    <property type="entry name" value="RT_POL"/>
    <property type="match status" value="1"/>
</dbReference>
<dbReference type="Pfam" id="PF00078">
    <property type="entry name" value="RVT_1"/>
    <property type="match status" value="1"/>
</dbReference>
<dbReference type="InterPro" id="IPR005135">
    <property type="entry name" value="Endo/exonuclease/phosphatase"/>
</dbReference>
<reference evidence="4" key="1">
    <citation type="journal article" date="2019" name="Plant Biotechnol. J.">
        <title>Genome sequencing of the Australian wild diploid species Gossypium australe highlights disease resistance and delayed gland morphogenesis.</title>
        <authorList>
            <person name="Cai Y."/>
            <person name="Cai X."/>
            <person name="Wang Q."/>
            <person name="Wang P."/>
            <person name="Zhang Y."/>
            <person name="Cai C."/>
            <person name="Xu Y."/>
            <person name="Wang K."/>
            <person name="Zhou Z."/>
            <person name="Wang C."/>
            <person name="Geng S."/>
            <person name="Li B."/>
            <person name="Dong Q."/>
            <person name="Hou Y."/>
            <person name="Wang H."/>
            <person name="Ai P."/>
            <person name="Liu Z."/>
            <person name="Yi F."/>
            <person name="Sun M."/>
            <person name="An G."/>
            <person name="Cheng J."/>
            <person name="Zhang Y."/>
            <person name="Shi Q."/>
            <person name="Xie Y."/>
            <person name="Shi X."/>
            <person name="Chang Y."/>
            <person name="Huang F."/>
            <person name="Chen Y."/>
            <person name="Hong S."/>
            <person name="Mi L."/>
            <person name="Sun Q."/>
            <person name="Zhang L."/>
            <person name="Zhou B."/>
            <person name="Peng R."/>
            <person name="Zhang X."/>
            <person name="Liu F."/>
        </authorList>
    </citation>
    <scope>NUCLEOTIDE SEQUENCE [LARGE SCALE GENOMIC DNA]</scope>
    <source>
        <strain evidence="4">cv. PA1801</strain>
    </source>
</reference>
<dbReference type="InterPro" id="IPR043502">
    <property type="entry name" value="DNA/RNA_pol_sf"/>
</dbReference>
<feature type="domain" description="Reverse transcriptase" evidence="2">
    <location>
        <begin position="429"/>
        <end position="676"/>
    </location>
</feature>
<dbReference type="EMBL" id="SMMG02000011">
    <property type="protein sequence ID" value="KAA3457072.1"/>
    <property type="molecule type" value="Genomic_DNA"/>
</dbReference>
<evidence type="ECO:0000256" key="1">
    <source>
        <dbReference type="SAM" id="Coils"/>
    </source>
</evidence>
<name>A0A5B6ULM3_9ROSI</name>
<organism evidence="3 4">
    <name type="scientific">Gossypium australe</name>
    <dbReference type="NCBI Taxonomy" id="47621"/>
    <lineage>
        <taxon>Eukaryota</taxon>
        <taxon>Viridiplantae</taxon>
        <taxon>Streptophyta</taxon>
        <taxon>Embryophyta</taxon>
        <taxon>Tracheophyta</taxon>
        <taxon>Spermatophyta</taxon>
        <taxon>Magnoliopsida</taxon>
        <taxon>eudicotyledons</taxon>
        <taxon>Gunneridae</taxon>
        <taxon>Pentapetalae</taxon>
        <taxon>rosids</taxon>
        <taxon>malvids</taxon>
        <taxon>Malvales</taxon>
        <taxon>Malvaceae</taxon>
        <taxon>Malvoideae</taxon>
        <taxon>Gossypium</taxon>
    </lineage>
</organism>
<dbReference type="InterPro" id="IPR036691">
    <property type="entry name" value="Endo/exonu/phosph_ase_sf"/>
</dbReference>
<sequence length="892" mass="103046">MCRMDGCLAVSAKRKSGGLALLWKERTKVTIQNYSKFHIDALVGQDDGTSLRFTGFYGNSAPDLRMQAWDILRRIKSIIKEGWIVGGDFNDILNESEKSGGRRKSKTAMAEFCELFEDLSMSDTKTRAGWFTWSNNREGSGLVKERLDRFLVSVDIVESMPFIETKVIRQSKSDHYAILLDTVWSKPRERDRDPDQWFRYDMCWSKEQEAKDIIKSVWSNKERNLIEKVVDIRERLGPWQYNRYKKMRKKINALDREISNLMDKLSNMDTSRLLKLARGKFGHLYDIKERYWSQRARIQWLREGDRNTRYFHVRATSRKKKNHIERLNDSNGVWHEDSKEICNVAWIYFNELFKCSIESNDLFDLNFIPCCVSESMNKNLDKDFTEEEILKAFNQMDPRKAPCIDGLPGCFFKDNWPTVGKDVLQFCHEALRDTSNIHNINETLIVLIPKIANPNEMTNFRPISLCRVIYKIISKVLANRLKEVLPMCITQNQSAFVPGQMIHDNVLIAHELIHYLRSSKNGPNKGCVVKLDMSKAYDRVEWGFREKVMLKLGDFAKEIPYPPIFLFFMDALSRMLINAQENDIIKGIRASKDGPRINHLFFADDTLLFVRNNLSEVRACMKILDSFRRMSGQSINANKSMVCFSLKTPIHQKVEANGLFRMKVVDNLDSYLGLPIPVGKKKSEAFKSIMNRTANRINSWSKRLLSSAGKEIFVEAVIQSIPTYALFVFLAPSGVLSDIKSMIGRVWWGGGDKQKVWSRLSWDRLCFPKSMGGIGFKDLHLFNVALLGRQVWRLIECKDTLYYRVLSAKYFPNGDIFHLKKIDKPSFTWKSISKAADMLRDGFGWNVGNGKNIGVWKDNWGFKGLSGSSIRLNSRSVMEKTVSDLMEENGEG</sequence>
<dbReference type="Pfam" id="PF03372">
    <property type="entry name" value="Exo_endo_phos"/>
    <property type="match status" value="1"/>
</dbReference>
<dbReference type="OrthoDB" id="998104at2759"/>
<dbReference type="SUPFAM" id="SSF56219">
    <property type="entry name" value="DNase I-like"/>
    <property type="match status" value="1"/>
</dbReference>
<dbReference type="Proteomes" id="UP000325315">
    <property type="component" value="Unassembled WGS sequence"/>
</dbReference>
<evidence type="ECO:0000313" key="4">
    <source>
        <dbReference type="Proteomes" id="UP000325315"/>
    </source>
</evidence>
<keyword evidence="4" id="KW-1185">Reference proteome</keyword>
<dbReference type="PANTHER" id="PTHR33116">
    <property type="entry name" value="REVERSE TRANSCRIPTASE ZINC-BINDING DOMAIN-CONTAINING PROTEIN-RELATED-RELATED"/>
    <property type="match status" value="1"/>
</dbReference>
<dbReference type="SUPFAM" id="SSF56672">
    <property type="entry name" value="DNA/RNA polymerases"/>
    <property type="match status" value="1"/>
</dbReference>
<protein>
    <submittedName>
        <fullName evidence="3">Reverse transcriptase</fullName>
    </submittedName>
</protein>
<evidence type="ECO:0000259" key="2">
    <source>
        <dbReference type="PROSITE" id="PS50878"/>
    </source>
</evidence>
<keyword evidence="3" id="KW-0548">Nucleotidyltransferase</keyword>
<keyword evidence="1" id="KW-0175">Coiled coil</keyword>
<dbReference type="AlphaFoldDB" id="A0A5B6ULM3"/>
<proteinExistence type="predicted"/>
<comment type="caution">
    <text evidence="3">The sequence shown here is derived from an EMBL/GenBank/DDBJ whole genome shotgun (WGS) entry which is preliminary data.</text>
</comment>
<dbReference type="InterPro" id="IPR000477">
    <property type="entry name" value="RT_dom"/>
</dbReference>
<dbReference type="CDD" id="cd01650">
    <property type="entry name" value="RT_nLTR_like"/>
    <property type="match status" value="1"/>
</dbReference>
<evidence type="ECO:0000313" key="3">
    <source>
        <dbReference type="EMBL" id="KAA3457072.1"/>
    </source>
</evidence>